<sequence length="113" mass="12324">MPPKANPLKLNPLQCKTLVLFQELARHPETANTHDNGDKLLTTLPRPHGNHFHVGDKVAMTKDASGLSNPAVWAALERKGLIRAIFPHAVTLTVEGQNYDVGPDKAILHGSDH</sequence>
<evidence type="ECO:0000313" key="2">
    <source>
        <dbReference type="Proteomes" id="UP000680714"/>
    </source>
</evidence>
<organism evidence="1 2">
    <name type="scientific">Magnetospirillum sulfuroxidans</name>
    <dbReference type="NCBI Taxonomy" id="611300"/>
    <lineage>
        <taxon>Bacteria</taxon>
        <taxon>Pseudomonadati</taxon>
        <taxon>Pseudomonadota</taxon>
        <taxon>Alphaproteobacteria</taxon>
        <taxon>Rhodospirillales</taxon>
        <taxon>Rhodospirillaceae</taxon>
        <taxon>Magnetospirillum</taxon>
    </lineage>
</organism>
<dbReference type="RefSeq" id="WP_211549095.1">
    <property type="nucleotide sequence ID" value="NZ_JAGTUF010000010.1"/>
</dbReference>
<comment type="caution">
    <text evidence="1">The sequence shown here is derived from an EMBL/GenBank/DDBJ whole genome shotgun (WGS) entry which is preliminary data.</text>
</comment>
<keyword evidence="2" id="KW-1185">Reference proteome</keyword>
<dbReference type="Proteomes" id="UP000680714">
    <property type="component" value="Unassembled WGS sequence"/>
</dbReference>
<reference evidence="1 2" key="1">
    <citation type="submission" date="2021-04" db="EMBL/GenBank/DDBJ databases">
        <title>Magnetospirillum sulfuroxidans sp. nov., a facultative chemolithoautotrophic sulfur-oxidizing alphaproteobacterium isolated from freshwater sediment and proposals for Paramagetospirillum gen. nov., and Magnetospirillaceae fam. nov.</title>
        <authorList>
            <person name="Koziaeva V."/>
            <person name="Geelhoed J.S."/>
            <person name="Sorokin D.Y."/>
            <person name="Grouzdev D.S."/>
        </authorList>
    </citation>
    <scope>NUCLEOTIDE SEQUENCE [LARGE SCALE GENOMIC DNA]</scope>
    <source>
        <strain evidence="1 2">J10</strain>
    </source>
</reference>
<dbReference type="EMBL" id="JAGTUF010000010">
    <property type="protein sequence ID" value="MBR9972390.1"/>
    <property type="molecule type" value="Genomic_DNA"/>
</dbReference>
<protein>
    <submittedName>
        <fullName evidence="1">Uncharacterized protein</fullName>
    </submittedName>
</protein>
<name>A0ABS5IDB4_9PROT</name>
<gene>
    <name evidence="1" type="ORF">KEC16_11760</name>
</gene>
<evidence type="ECO:0000313" key="1">
    <source>
        <dbReference type="EMBL" id="MBR9972390.1"/>
    </source>
</evidence>
<proteinExistence type="predicted"/>
<accession>A0ABS5IDB4</accession>